<protein>
    <submittedName>
        <fullName evidence="1">Uncharacterized protein</fullName>
    </submittedName>
</protein>
<proteinExistence type="predicted"/>
<accession>A0AAE7WT32</accession>
<reference evidence="1" key="1">
    <citation type="submission" date="2021-06" db="EMBL/GenBank/DDBJ databases">
        <title>Complete genome sequence of Erwinia phage pEa_SNUABM_7.</title>
        <authorList>
            <person name="Kim S.G."/>
            <person name="Park S.C."/>
        </authorList>
    </citation>
    <scope>NUCLEOTIDE SEQUENCE</scope>
</reference>
<evidence type="ECO:0000313" key="2">
    <source>
        <dbReference type="Proteomes" id="UP000827609"/>
    </source>
</evidence>
<organism evidence="1 2">
    <name type="scientific">Erwinia phage pEa_SNUABM_7</name>
    <dbReference type="NCBI Taxonomy" id="2866695"/>
    <lineage>
        <taxon>Viruses</taxon>
        <taxon>Duplodnaviria</taxon>
        <taxon>Heunggongvirae</taxon>
        <taxon>Uroviricota</taxon>
        <taxon>Caudoviricetes</taxon>
        <taxon>Snuvirus</taxon>
        <taxon>Snuvirus SNUABM7</taxon>
    </lineage>
</organism>
<dbReference type="Proteomes" id="UP000827609">
    <property type="component" value="Segment"/>
</dbReference>
<dbReference type="EMBL" id="MZ475896">
    <property type="protein sequence ID" value="QYW04670.1"/>
    <property type="molecule type" value="Genomic_DNA"/>
</dbReference>
<sequence>MSDIQLQEFTQEIRDDLSKDFVYHIRTKDGTEHTGMWPNYAGFHCLNPNEGKRISMDDVTHISEQMTFDDHSDKYVFNREKV</sequence>
<keyword evidence="2" id="KW-1185">Reference proteome</keyword>
<name>A0AAE7WT32_9CAUD</name>
<evidence type="ECO:0000313" key="1">
    <source>
        <dbReference type="EMBL" id="QYW04670.1"/>
    </source>
</evidence>
<gene>
    <name evidence="1" type="ORF">pEaSNUABM7_00002</name>
</gene>